<protein>
    <submittedName>
        <fullName evidence="4">EOG090X017N</fullName>
    </submittedName>
</protein>
<feature type="signal peptide" evidence="2">
    <location>
        <begin position="1"/>
        <end position="19"/>
    </location>
</feature>
<feature type="compositionally biased region" description="Basic and acidic residues" evidence="1">
    <location>
        <begin position="433"/>
        <end position="449"/>
    </location>
</feature>
<feature type="compositionally biased region" description="Low complexity" evidence="1">
    <location>
        <begin position="409"/>
        <end position="421"/>
    </location>
</feature>
<sequence length="1000" mass="108300">MRLFWQIIVLSALLYETGKERASAESNAAVDNVAQQPTPTSTKTVYGFLDFTTIVSDTLMIFKPSKIGVNKGRSVNRGQRTSSTLLNKPKEGINRPKIQASRPVLEASATVELNEDDEVRGRAGSVQGGGGRIKPSRPRPVPTEINIEGSLLNFEESSVQPPIRSKTVERLKLSLRPSSSVVIESSGSGSVISSYSLIKSHVDVSSRVDIRIGGLPKVSGSSNNKATPKPIEVRMEMNLSPAKPSTSPALPAGQSLVSKTVGTRIQNGMTTIHETSVIGTTIDGQYAHFVQSTSTVFQEPTAIPAAPGRPGSVEVVTDVPSVNALPVSGGKPAKSSVDSTKSIESNNDDQSRLASLPSLESLFESVNTPMNKRAENLPKPESLVVKKPTPSVLDRESSTAVVLKPTPPTKVSSTTTTVSSTLERRTGLASPSRLRESASRPNRNEEQRWRYNPTPKPKVAIQRTSGSNPGSRFRDRVPISSSTHSPSSRDESADYESDVPERQEPEPETPDPTEVITLRVQSVTPEGYSNLYYEVATIKSPYIMRLGAIRNTRFVTLTRSFTRLITPTPPPTSAPTTTDLYDEAGYDEPLPDPENILATTTPYENILKESNDTATLPAIIVAATEVNEDEYTLRTVTETFSTTELTMKTSILPYLRAGTTSHMTLTQSYYITRVVVAVKTIPPEDLYQFIPSKTLTDISTNLQEAGSEHNVRLLNGELEFSENDEYSDQDDEGNRHEKRVPAPIDLNNSELSSIGQDFDVSSVDKPSSHIELEPSLVDAAAETSTRTGTPPLPSTFQLEPSIGSNLQQQFPNQQDAPVLSPEQLQQLALFRFMNPYAAAGLPFGYPGLPGYGGAGANGGNQVITTSKPVVRTLDVIRTETVSIWDGAKTIYSTITRTKGTTVVTETEYGTATIAAPVNPLFPQQQFTVVSSPVVTEVTTTSTELRIYRIIFRAQTTYTTVTSTTVFPTMVTTYVSSTVPIQPTAFPGGLFPGSYPFAAFG</sequence>
<feature type="compositionally biased region" description="Acidic residues" evidence="1">
    <location>
        <begin position="719"/>
        <end position="731"/>
    </location>
</feature>
<feature type="region of interest" description="Disordered" evidence="1">
    <location>
        <begin position="121"/>
        <end position="142"/>
    </location>
</feature>
<dbReference type="AlphaFoldDB" id="A0A4Y7NLH3"/>
<evidence type="ECO:0000313" key="4">
    <source>
        <dbReference type="EMBL" id="SVE93454.1"/>
    </source>
</evidence>
<feature type="domain" description="DUF4758" evidence="3">
    <location>
        <begin position="242"/>
        <end position="294"/>
    </location>
</feature>
<evidence type="ECO:0000256" key="2">
    <source>
        <dbReference type="SAM" id="SignalP"/>
    </source>
</evidence>
<dbReference type="EMBL" id="LR023835">
    <property type="protein sequence ID" value="SVE93454.1"/>
    <property type="molecule type" value="mRNA"/>
</dbReference>
<evidence type="ECO:0000259" key="3">
    <source>
        <dbReference type="Pfam" id="PF15950"/>
    </source>
</evidence>
<proteinExistence type="evidence at transcript level"/>
<accession>A0A4Y7NLH3</accession>
<feature type="chain" id="PRO_5021251288" evidence="2">
    <location>
        <begin position="20"/>
        <end position="1000"/>
    </location>
</feature>
<name>A0A4Y7NLH3_9CRUS</name>
<feature type="compositionally biased region" description="Polar residues" evidence="1">
    <location>
        <begin position="76"/>
        <end position="86"/>
    </location>
</feature>
<dbReference type="PANTHER" id="PTHR39072:SF3">
    <property type="entry name" value="RE48511P"/>
    <property type="match status" value="1"/>
</dbReference>
<organism evidence="4">
    <name type="scientific">Scapholeberis mucronata</name>
    <dbReference type="NCBI Taxonomy" id="202097"/>
    <lineage>
        <taxon>Eukaryota</taxon>
        <taxon>Metazoa</taxon>
        <taxon>Ecdysozoa</taxon>
        <taxon>Arthropoda</taxon>
        <taxon>Crustacea</taxon>
        <taxon>Branchiopoda</taxon>
        <taxon>Diplostraca</taxon>
        <taxon>Cladocera</taxon>
        <taxon>Anomopoda</taxon>
        <taxon>Daphniidae</taxon>
        <taxon>Scapholeberis</taxon>
    </lineage>
</organism>
<dbReference type="InterPro" id="IPR031866">
    <property type="entry name" value="DUF4758"/>
</dbReference>
<feature type="region of interest" description="Disordered" evidence="1">
    <location>
        <begin position="324"/>
        <end position="355"/>
    </location>
</feature>
<feature type="region of interest" description="Disordered" evidence="1">
    <location>
        <begin position="718"/>
        <end position="749"/>
    </location>
</feature>
<feature type="region of interest" description="Disordered" evidence="1">
    <location>
        <begin position="370"/>
        <end position="514"/>
    </location>
</feature>
<feature type="region of interest" description="Disordered" evidence="1">
    <location>
        <begin position="72"/>
        <end position="98"/>
    </location>
</feature>
<dbReference type="Pfam" id="PF15950">
    <property type="entry name" value="DUF4758"/>
    <property type="match status" value="1"/>
</dbReference>
<dbReference type="PANTHER" id="PTHR39072">
    <property type="entry name" value="RE48511P"/>
    <property type="match status" value="1"/>
</dbReference>
<reference evidence="4" key="1">
    <citation type="submission" date="2018-08" db="EMBL/GenBank/DDBJ databases">
        <authorList>
            <person name="Cornetti L."/>
        </authorList>
    </citation>
    <scope>NUCLEOTIDE SEQUENCE</scope>
    <source>
        <strain evidence="4">BE-ASS</strain>
    </source>
</reference>
<gene>
    <name evidence="4" type="primary">EOG090X017N</name>
</gene>
<feature type="compositionally biased region" description="Polar residues" evidence="1">
    <location>
        <begin position="336"/>
        <end position="345"/>
    </location>
</feature>
<keyword evidence="2" id="KW-0732">Signal</keyword>
<evidence type="ECO:0000256" key="1">
    <source>
        <dbReference type="SAM" id="MobiDB-lite"/>
    </source>
</evidence>